<keyword evidence="3" id="KW-0808">Transferase</keyword>
<dbReference type="InterPro" id="IPR050623">
    <property type="entry name" value="Glucan_succinyl_AcylTrfase"/>
</dbReference>
<feature type="transmembrane region" description="Helical" evidence="1">
    <location>
        <begin position="330"/>
        <end position="349"/>
    </location>
</feature>
<proteinExistence type="predicted"/>
<dbReference type="RefSeq" id="WP_096294441.1">
    <property type="nucleotide sequence ID" value="NZ_CP023429.1"/>
</dbReference>
<dbReference type="PANTHER" id="PTHR36927:SF1">
    <property type="entry name" value="MDO-LIKE PROTEIN"/>
    <property type="match status" value="1"/>
</dbReference>
<feature type="transmembrane region" description="Helical" evidence="1">
    <location>
        <begin position="56"/>
        <end position="75"/>
    </location>
</feature>
<dbReference type="KEGG" id="nwx:CGZ65_00560"/>
<protein>
    <submittedName>
        <fullName evidence="3">Acyltransferase</fullName>
    </submittedName>
</protein>
<sequence>MQKKEYYYGLDQLRSGLMLIGVLIHTAALINPFYQWNYVSQYRNEFIHDLVYITHFFRMEAFFVIAGFFSAMVLIKKGAAYFMEGRYKRVLIPLISSILLINTFEVWFIVHHGIKPWQEIGISDFIVHSWFLLTLMILSISALLPIDKILDWFNRRNIWIQISAIIIYMLCPYSIKFLLYFIFPEQEFPLVYTLFDYFIERTLHYSIYFFLGYQIYRSEYLKNLLRDQTVFKIVSMMALVCLMYQYSTIGAVAETKPSIVIQSANLILKHITALTTSWVLFSFFFKAHFRPSKASAFLVRSAIIIYLFHHPLVIVIGYYSDIAGLTSAGYFFLVAICVYLWSFFIYFIIDSNRYTRWLFGIK</sequence>
<dbReference type="Pfam" id="PF01757">
    <property type="entry name" value="Acyl_transf_3"/>
    <property type="match status" value="1"/>
</dbReference>
<evidence type="ECO:0000256" key="1">
    <source>
        <dbReference type="SAM" id="Phobius"/>
    </source>
</evidence>
<name>A0A3N4MSH9_9NEIS</name>
<dbReference type="AlphaFoldDB" id="A0A3N4MSH9"/>
<feature type="transmembrane region" description="Helical" evidence="1">
    <location>
        <begin position="267"/>
        <end position="285"/>
    </location>
</feature>
<keyword evidence="1" id="KW-1133">Transmembrane helix</keyword>
<dbReference type="InterPro" id="IPR002656">
    <property type="entry name" value="Acyl_transf_3_dom"/>
</dbReference>
<keyword evidence="1" id="KW-0812">Transmembrane</keyword>
<dbReference type="EMBL" id="RPFL01000035">
    <property type="protein sequence ID" value="RPD84717.1"/>
    <property type="molecule type" value="Genomic_DNA"/>
</dbReference>
<feature type="transmembrane region" description="Helical" evidence="1">
    <location>
        <begin position="158"/>
        <end position="182"/>
    </location>
</feature>
<dbReference type="OrthoDB" id="5504996at2"/>
<keyword evidence="4" id="KW-1185">Reference proteome</keyword>
<dbReference type="Proteomes" id="UP000272412">
    <property type="component" value="Unassembled WGS sequence"/>
</dbReference>
<keyword evidence="3" id="KW-0012">Acyltransferase</keyword>
<feature type="transmembrane region" description="Helical" evidence="1">
    <location>
        <begin position="230"/>
        <end position="247"/>
    </location>
</feature>
<feature type="transmembrane region" description="Helical" evidence="1">
    <location>
        <begin position="297"/>
        <end position="318"/>
    </location>
</feature>
<feature type="domain" description="Acyltransferase 3" evidence="2">
    <location>
        <begin position="8"/>
        <end position="346"/>
    </location>
</feature>
<feature type="transmembrane region" description="Helical" evidence="1">
    <location>
        <begin position="87"/>
        <end position="110"/>
    </location>
</feature>
<accession>A0A3N4MSH9</accession>
<feature type="transmembrane region" description="Helical" evidence="1">
    <location>
        <begin position="202"/>
        <end position="218"/>
    </location>
</feature>
<feature type="transmembrane region" description="Helical" evidence="1">
    <location>
        <begin position="125"/>
        <end position="146"/>
    </location>
</feature>
<dbReference type="PANTHER" id="PTHR36927">
    <property type="entry name" value="BLR4337 PROTEIN"/>
    <property type="match status" value="1"/>
</dbReference>
<evidence type="ECO:0000313" key="4">
    <source>
        <dbReference type="Proteomes" id="UP000272412"/>
    </source>
</evidence>
<evidence type="ECO:0000259" key="2">
    <source>
        <dbReference type="Pfam" id="PF01757"/>
    </source>
</evidence>
<evidence type="ECO:0000313" key="3">
    <source>
        <dbReference type="EMBL" id="RPD84717.1"/>
    </source>
</evidence>
<comment type="caution">
    <text evidence="3">The sequence shown here is derived from an EMBL/GenBank/DDBJ whole genome shotgun (WGS) entry which is preliminary data.</text>
</comment>
<organism evidence="3 4">
    <name type="scientific">Neisseria weixii</name>
    <dbReference type="NCBI Taxonomy" id="1853276"/>
    <lineage>
        <taxon>Bacteria</taxon>
        <taxon>Pseudomonadati</taxon>
        <taxon>Pseudomonadota</taxon>
        <taxon>Betaproteobacteria</taxon>
        <taxon>Neisseriales</taxon>
        <taxon>Neisseriaceae</taxon>
        <taxon>Neisseria</taxon>
    </lineage>
</organism>
<dbReference type="GO" id="GO:0016747">
    <property type="term" value="F:acyltransferase activity, transferring groups other than amino-acyl groups"/>
    <property type="evidence" value="ECO:0007669"/>
    <property type="project" value="InterPro"/>
</dbReference>
<feature type="transmembrane region" description="Helical" evidence="1">
    <location>
        <begin position="16"/>
        <end position="36"/>
    </location>
</feature>
<gene>
    <name evidence="3" type="ORF">EGK74_10770</name>
</gene>
<keyword evidence="1" id="KW-0472">Membrane</keyword>
<reference evidence="3 4" key="1">
    <citation type="submission" date="2018-11" db="EMBL/GenBank/DDBJ databases">
        <title>Neisseria weixii sp. nov. isolated from the rectal contents of plateau pika (Ochotona cruzoniae).</title>
        <authorList>
            <person name="Zhang G."/>
        </authorList>
    </citation>
    <scope>NUCLEOTIDE SEQUENCE [LARGE SCALE GENOMIC DNA]</scope>
    <source>
        <strain evidence="3 4">10009</strain>
    </source>
</reference>